<feature type="non-terminal residue" evidence="1">
    <location>
        <position position="1"/>
    </location>
</feature>
<evidence type="ECO:0000313" key="2">
    <source>
        <dbReference type="Proteomes" id="UP000618926"/>
    </source>
</evidence>
<protein>
    <submittedName>
        <fullName evidence="1">DUF3047 domain-containing protein</fullName>
    </submittedName>
</protein>
<sequence length="55" mass="6065">GAGKWLSEERNVYEDYVRLFGEEPPRAEGVALMTDSDNTGGEATAWYGDIVLAEK</sequence>
<dbReference type="Pfam" id="PF11249">
    <property type="entry name" value="DUF3047"/>
    <property type="match status" value="1"/>
</dbReference>
<dbReference type="EMBL" id="JADBFD010000033">
    <property type="protein sequence ID" value="MBE2889621.1"/>
    <property type="molecule type" value="Genomic_DNA"/>
</dbReference>
<dbReference type="InterPro" id="IPR021409">
    <property type="entry name" value="DUF3047"/>
</dbReference>
<name>A0ABR9NZC6_9BACT</name>
<comment type="caution">
    <text evidence="1">The sequence shown here is derived from an EMBL/GenBank/DDBJ whole genome shotgun (WGS) entry which is preliminary data.</text>
</comment>
<accession>A0ABR9NZC6</accession>
<evidence type="ECO:0000313" key="1">
    <source>
        <dbReference type="EMBL" id="MBE2889621.1"/>
    </source>
</evidence>
<reference evidence="1 2" key="1">
    <citation type="submission" date="2020-10" db="EMBL/GenBank/DDBJ databases">
        <title>Investigation of anaerobic biodegradation of phenanthrene by a sulfate-dependent Geobacter anodireducens strain PheS2.</title>
        <authorList>
            <person name="Zhang Z."/>
        </authorList>
    </citation>
    <scope>NUCLEOTIDE SEQUENCE [LARGE SCALE GENOMIC DNA]</scope>
    <source>
        <strain evidence="1 2">PheS2</strain>
    </source>
</reference>
<keyword evidence="2" id="KW-1185">Reference proteome</keyword>
<dbReference type="RefSeq" id="WP_192905987.1">
    <property type="nucleotide sequence ID" value="NZ_JADBFD010000033.1"/>
</dbReference>
<proteinExistence type="predicted"/>
<organism evidence="1 2">
    <name type="scientific">Geobacter anodireducens</name>
    <dbReference type="NCBI Taxonomy" id="1340425"/>
    <lineage>
        <taxon>Bacteria</taxon>
        <taxon>Pseudomonadati</taxon>
        <taxon>Thermodesulfobacteriota</taxon>
        <taxon>Desulfuromonadia</taxon>
        <taxon>Geobacterales</taxon>
        <taxon>Geobacteraceae</taxon>
        <taxon>Geobacter</taxon>
    </lineage>
</organism>
<gene>
    <name evidence="1" type="ORF">IIE05_16810</name>
</gene>
<dbReference type="Proteomes" id="UP000618926">
    <property type="component" value="Unassembled WGS sequence"/>
</dbReference>